<reference evidence="3 4" key="1">
    <citation type="journal article" date="2013" name="Nat. Genet.">
        <title>The genome of the hydatid tapeworm Echinococcus granulosus.</title>
        <authorList>
            <person name="Zheng H."/>
            <person name="Zhang W."/>
            <person name="Zhang L."/>
            <person name="Zhang Z."/>
            <person name="Li J."/>
            <person name="Lu G."/>
            <person name="Zhu Y."/>
            <person name="Wang Y."/>
            <person name="Huang Y."/>
            <person name="Liu J."/>
            <person name="Kang H."/>
            <person name="Chen J."/>
            <person name="Wang L."/>
            <person name="Chen A."/>
            <person name="Yu S."/>
            <person name="Gao Z."/>
            <person name="Jin L."/>
            <person name="Gu W."/>
            <person name="Wang Z."/>
            <person name="Zhao L."/>
            <person name="Shi B."/>
            <person name="Wen H."/>
            <person name="Lin R."/>
            <person name="Jones M.K."/>
            <person name="Brejova B."/>
            <person name="Vinar T."/>
            <person name="Zhao G."/>
            <person name="McManus D.P."/>
            <person name="Chen Z."/>
            <person name="Zhou Y."/>
            <person name="Wang S."/>
        </authorList>
    </citation>
    <scope>NUCLEOTIDE SEQUENCE [LARGE SCALE GENOMIC DNA]</scope>
</reference>
<comment type="caution">
    <text evidence="3">The sequence shown here is derived from an EMBL/GenBank/DDBJ whole genome shotgun (WGS) entry which is preliminary data.</text>
</comment>
<gene>
    <name evidence="3" type="ORF">EGR_09557</name>
</gene>
<keyword evidence="4" id="KW-1185">Reference proteome</keyword>
<dbReference type="PROSITE" id="PS50157">
    <property type="entry name" value="ZINC_FINGER_C2H2_2"/>
    <property type="match status" value="1"/>
</dbReference>
<dbReference type="KEGG" id="egl:EGR_09557"/>
<dbReference type="InterPro" id="IPR013087">
    <property type="entry name" value="Znf_C2H2_type"/>
</dbReference>
<evidence type="ECO:0000256" key="1">
    <source>
        <dbReference type="PROSITE-ProRule" id="PRU00042"/>
    </source>
</evidence>
<keyword evidence="1" id="KW-0862">Zinc</keyword>
<protein>
    <recommendedName>
        <fullName evidence="2">C2H2-type domain-containing protein</fullName>
    </recommendedName>
</protein>
<dbReference type="CTD" id="36345272"/>
<proteinExistence type="predicted"/>
<feature type="domain" description="C2H2-type" evidence="2">
    <location>
        <begin position="99"/>
        <end position="127"/>
    </location>
</feature>
<keyword evidence="1" id="KW-0479">Metal-binding</keyword>
<dbReference type="GeneID" id="36345272"/>
<dbReference type="OMA" id="MENDCSS"/>
<evidence type="ECO:0000313" key="3">
    <source>
        <dbReference type="EMBL" id="EUB55578.1"/>
    </source>
</evidence>
<dbReference type="AlphaFoldDB" id="W6U385"/>
<dbReference type="RefSeq" id="XP_024346774.1">
    <property type="nucleotide sequence ID" value="XM_024498806.1"/>
</dbReference>
<dbReference type="GO" id="GO:0008270">
    <property type="term" value="F:zinc ion binding"/>
    <property type="evidence" value="ECO:0007669"/>
    <property type="project" value="UniProtKB-KW"/>
</dbReference>
<keyword evidence="1" id="KW-0863">Zinc-finger</keyword>
<accession>W6U385</accession>
<dbReference type="PROSITE" id="PS00028">
    <property type="entry name" value="ZINC_FINGER_C2H2_1"/>
    <property type="match status" value="1"/>
</dbReference>
<evidence type="ECO:0000259" key="2">
    <source>
        <dbReference type="PROSITE" id="PS50157"/>
    </source>
</evidence>
<dbReference type="Proteomes" id="UP000019149">
    <property type="component" value="Unassembled WGS sequence"/>
</dbReference>
<evidence type="ECO:0000313" key="4">
    <source>
        <dbReference type="Proteomes" id="UP000019149"/>
    </source>
</evidence>
<name>W6U385_ECHGR</name>
<organism evidence="3 4">
    <name type="scientific">Echinococcus granulosus</name>
    <name type="common">Hydatid tapeworm</name>
    <dbReference type="NCBI Taxonomy" id="6210"/>
    <lineage>
        <taxon>Eukaryota</taxon>
        <taxon>Metazoa</taxon>
        <taxon>Spiralia</taxon>
        <taxon>Lophotrochozoa</taxon>
        <taxon>Platyhelminthes</taxon>
        <taxon>Cestoda</taxon>
        <taxon>Eucestoda</taxon>
        <taxon>Cyclophyllidea</taxon>
        <taxon>Taeniidae</taxon>
        <taxon>Echinococcus</taxon>
        <taxon>Echinococcus granulosus group</taxon>
    </lineage>
</organism>
<dbReference type="EMBL" id="APAU02000153">
    <property type="protein sequence ID" value="EUB55578.1"/>
    <property type="molecule type" value="Genomic_DNA"/>
</dbReference>
<dbReference type="OrthoDB" id="6306117at2759"/>
<sequence>MPVCVHCGRSDCARIFLAGIMENDCSSVNVDSTPPHLVQPAVHCCPGISTGYEGSRSSLHQQHERRSEIYALQGGREVDLTHSNHHFCSLLLQQHIMALVCPICSQRFRYHHQLRTHFEAAHTGTYIQISSTMTLLHLTFHNWDDSRATPADAATDSFLAYKITGISGTMVRPPTCLNERSLLIDYFFSLAVESQQMAPLDVPGCENCDVFYCARMFLSDIKEGDGTSVRIDSTTPSLLQPAVHHFPFISPRHGKSRQ</sequence>